<evidence type="ECO:0000313" key="2">
    <source>
        <dbReference type="EMBL" id="KST69324.1"/>
    </source>
</evidence>
<gene>
    <name evidence="2" type="ORF">BC008_03810</name>
    <name evidence="3" type="ORF">BC008_03830</name>
</gene>
<evidence type="ECO:0000313" key="3">
    <source>
        <dbReference type="EMBL" id="KST69328.1"/>
    </source>
</evidence>
<dbReference type="RefSeq" id="WP_058183337.1">
    <property type="nucleotide sequence ID" value="NZ_LMTZ01000026.1"/>
</dbReference>
<evidence type="ECO:0000256" key="1">
    <source>
        <dbReference type="SAM" id="Phobius"/>
    </source>
</evidence>
<proteinExistence type="predicted"/>
<keyword evidence="1" id="KW-0812">Transmembrane</keyword>
<protein>
    <submittedName>
        <fullName evidence="3">Uncharacterized protein</fullName>
    </submittedName>
</protein>
<accession>A0A0V7ZXM2</accession>
<comment type="caution">
    <text evidence="3">The sequence shown here is derived from an EMBL/GenBank/DDBJ whole genome shotgun (WGS) entry which is preliminary data.</text>
</comment>
<keyword evidence="4" id="KW-1185">Reference proteome</keyword>
<feature type="transmembrane region" description="Helical" evidence="1">
    <location>
        <begin position="125"/>
        <end position="153"/>
    </location>
</feature>
<dbReference type="EMBL" id="LMTZ01000026">
    <property type="protein sequence ID" value="KST69328.1"/>
    <property type="molecule type" value="Genomic_DNA"/>
</dbReference>
<name>A0A0V7ZXM2_9CYAN</name>
<dbReference type="EMBL" id="LMTZ01000027">
    <property type="protein sequence ID" value="KST69324.1"/>
    <property type="molecule type" value="Genomic_DNA"/>
</dbReference>
<evidence type="ECO:0000313" key="4">
    <source>
        <dbReference type="Proteomes" id="UP000053372"/>
    </source>
</evidence>
<keyword evidence="1" id="KW-0472">Membrane</keyword>
<sequence length="269" mass="30770">MFFSKPITVQAKLECDRSSRQKIICELSQLQTNYFRSDKSAVKIENLKEAKLTASLTNLENENVKSHGIILIHQNLSTPFLTNDDVGFSLNETSKKINRINAFIGDITQQSLEVELKKEPTLLRIIGLFAILLVMISLTLLVVNLSVSSYILFDKSTGRTTIINRRIGKEQKITYPLSRVEHLIEDKISKDRIKKIQKLEVLQPTDKILSRSQTGKQKMGKPYFYIVSLKLKSGQCLFLYDSPYSCAYEVNFINKFINSPQSELRLNDD</sequence>
<reference evidence="3 4" key="1">
    <citation type="journal article" date="2015" name="Genome Announc.">
        <title>Draft Genome of the Euendolithic (true boring) Cyanobacterium Mastigocoleus testarum strain BC008.</title>
        <authorList>
            <person name="Guida B.S."/>
            <person name="Garcia-Pichel F."/>
        </authorList>
    </citation>
    <scope>NUCLEOTIDE SEQUENCE [LARGE SCALE GENOMIC DNA]</scope>
    <source>
        <strain evidence="3 4">BC008</strain>
    </source>
</reference>
<dbReference type="AlphaFoldDB" id="A0A0V7ZXM2"/>
<organism evidence="3 4">
    <name type="scientific">Mastigocoleus testarum BC008</name>
    <dbReference type="NCBI Taxonomy" id="371196"/>
    <lineage>
        <taxon>Bacteria</taxon>
        <taxon>Bacillati</taxon>
        <taxon>Cyanobacteriota</taxon>
        <taxon>Cyanophyceae</taxon>
        <taxon>Nostocales</taxon>
        <taxon>Hapalosiphonaceae</taxon>
        <taxon>Mastigocoleus</taxon>
    </lineage>
</organism>
<keyword evidence="1" id="KW-1133">Transmembrane helix</keyword>
<dbReference type="Proteomes" id="UP000053372">
    <property type="component" value="Unassembled WGS sequence"/>
</dbReference>